<evidence type="ECO:0000313" key="14">
    <source>
        <dbReference type="Proteomes" id="UP000518752"/>
    </source>
</evidence>
<evidence type="ECO:0000256" key="2">
    <source>
        <dbReference type="ARBA" id="ARBA00012190"/>
    </source>
</evidence>
<comment type="similarity">
    <text evidence="11">Belongs to the class I-like SAM-binding methyltransferase superfamily. DOT1 family.</text>
</comment>
<comment type="caution">
    <text evidence="13">The sequence shown here is derived from an EMBL/GenBank/DDBJ whole genome shotgun (WGS) entry which is preliminary data.</text>
</comment>
<evidence type="ECO:0000256" key="5">
    <source>
        <dbReference type="ARBA" id="ARBA00022679"/>
    </source>
</evidence>
<evidence type="ECO:0000256" key="1">
    <source>
        <dbReference type="ARBA" id="ARBA00004123"/>
    </source>
</evidence>
<dbReference type="Pfam" id="PF08123">
    <property type="entry name" value="DOT1"/>
    <property type="match status" value="1"/>
</dbReference>
<comment type="catalytic activity">
    <reaction evidence="10 11">
        <text>L-lysyl(79)-[histone H3] + 3 S-adenosyl-L-methionine = N(6),N(6),N(6)-trimethyl-L-lysyl(79)-[histone H3] + 3 S-adenosyl-L-homocysteine + 3 H(+)</text>
        <dbReference type="Rhea" id="RHEA:60328"/>
        <dbReference type="Rhea" id="RHEA-COMP:15549"/>
        <dbReference type="Rhea" id="RHEA-COMP:15552"/>
        <dbReference type="ChEBI" id="CHEBI:15378"/>
        <dbReference type="ChEBI" id="CHEBI:29969"/>
        <dbReference type="ChEBI" id="CHEBI:57856"/>
        <dbReference type="ChEBI" id="CHEBI:59789"/>
        <dbReference type="ChEBI" id="CHEBI:61961"/>
        <dbReference type="EC" id="2.1.1.360"/>
    </reaction>
</comment>
<evidence type="ECO:0000256" key="7">
    <source>
        <dbReference type="ARBA" id="ARBA00022853"/>
    </source>
</evidence>
<dbReference type="EC" id="2.1.1.360" evidence="2 11"/>
<evidence type="ECO:0000256" key="6">
    <source>
        <dbReference type="ARBA" id="ARBA00022691"/>
    </source>
</evidence>
<dbReference type="Proteomes" id="UP000518752">
    <property type="component" value="Unassembled WGS sequence"/>
</dbReference>
<keyword evidence="7 11" id="KW-0156">Chromatin regulator</keyword>
<comment type="activity regulation">
    <text evidence="11">Ubiquitination of histone H2B to form H2BK123ub1 is required for efficient DOT1 methyltransferase activity on histone H3.</text>
</comment>
<gene>
    <name evidence="13" type="ORF">D9757_011701</name>
</gene>
<dbReference type="InterPro" id="IPR025789">
    <property type="entry name" value="DOT1_dom"/>
</dbReference>
<evidence type="ECO:0000256" key="3">
    <source>
        <dbReference type="ARBA" id="ARBA00020987"/>
    </source>
</evidence>
<dbReference type="GO" id="GO:0006281">
    <property type="term" value="P:DNA repair"/>
    <property type="evidence" value="ECO:0007669"/>
    <property type="project" value="TreeGrafter"/>
</dbReference>
<dbReference type="AlphaFoldDB" id="A0A8H5GLH0"/>
<comment type="function">
    <text evidence="11">Histone methyltransferase that specifically trimethylates histone H3 to form H3K79me3. This methylation is required for telomere silencing and for the pachytene checkpoint during the meiotic cell cycle by allowing the recruitment of RAD9 to double strand breaks. Nucleosomes are preferred as substrate compared to free histone.</text>
</comment>
<keyword evidence="8 11" id="KW-0539">Nucleus</keyword>
<evidence type="ECO:0000256" key="8">
    <source>
        <dbReference type="ARBA" id="ARBA00023242"/>
    </source>
</evidence>
<reference evidence="13 14" key="1">
    <citation type="journal article" date="2020" name="ISME J.">
        <title>Uncovering the hidden diversity of litter-decomposition mechanisms in mushroom-forming fungi.</title>
        <authorList>
            <person name="Floudas D."/>
            <person name="Bentzer J."/>
            <person name="Ahren D."/>
            <person name="Johansson T."/>
            <person name="Persson P."/>
            <person name="Tunlid A."/>
        </authorList>
    </citation>
    <scope>NUCLEOTIDE SEQUENCE [LARGE SCALE GENOMIC DNA]</scope>
    <source>
        <strain evidence="13 14">CBS 406.79</strain>
    </source>
</reference>
<organism evidence="13 14">
    <name type="scientific">Collybiopsis confluens</name>
    <dbReference type="NCBI Taxonomy" id="2823264"/>
    <lineage>
        <taxon>Eukaryota</taxon>
        <taxon>Fungi</taxon>
        <taxon>Dikarya</taxon>
        <taxon>Basidiomycota</taxon>
        <taxon>Agaricomycotina</taxon>
        <taxon>Agaricomycetes</taxon>
        <taxon>Agaricomycetidae</taxon>
        <taxon>Agaricales</taxon>
        <taxon>Marasmiineae</taxon>
        <taxon>Omphalotaceae</taxon>
        <taxon>Collybiopsis</taxon>
    </lineage>
</organism>
<dbReference type="CDD" id="cd02440">
    <property type="entry name" value="AdoMet_MTases"/>
    <property type="match status" value="1"/>
</dbReference>
<keyword evidence="6 11" id="KW-0949">S-adenosyl-L-methionine</keyword>
<protein>
    <recommendedName>
        <fullName evidence="3 11">Histone-lysine N-methyltransferase, H3 lysine-79 specific</fullName>
        <ecNumber evidence="2 11">2.1.1.360</ecNumber>
    </recommendedName>
    <alternativeName>
        <fullName evidence="9 11">Histone H3-K79 methyltransferase</fullName>
    </alternativeName>
</protein>
<dbReference type="PROSITE" id="PS51569">
    <property type="entry name" value="DOT1"/>
    <property type="match status" value="1"/>
</dbReference>
<dbReference type="Gene3D" id="3.40.50.150">
    <property type="entry name" value="Vaccinia Virus protein VP39"/>
    <property type="match status" value="1"/>
</dbReference>
<evidence type="ECO:0000259" key="12">
    <source>
        <dbReference type="PROSITE" id="PS51569"/>
    </source>
</evidence>
<evidence type="ECO:0000256" key="9">
    <source>
        <dbReference type="ARBA" id="ARBA00029821"/>
    </source>
</evidence>
<dbReference type="EMBL" id="JAACJN010000144">
    <property type="protein sequence ID" value="KAF5367248.1"/>
    <property type="molecule type" value="Genomic_DNA"/>
</dbReference>
<evidence type="ECO:0000256" key="4">
    <source>
        <dbReference type="ARBA" id="ARBA00022603"/>
    </source>
</evidence>
<dbReference type="GO" id="GO:0032259">
    <property type="term" value="P:methylation"/>
    <property type="evidence" value="ECO:0007669"/>
    <property type="project" value="UniProtKB-KW"/>
</dbReference>
<name>A0A8H5GLH0_9AGAR</name>
<accession>A0A8H5GLH0</accession>
<keyword evidence="5 11" id="KW-0808">Transferase</keyword>
<dbReference type="OrthoDB" id="443402at2759"/>
<dbReference type="GO" id="GO:0005634">
    <property type="term" value="C:nucleus"/>
    <property type="evidence" value="ECO:0007669"/>
    <property type="project" value="UniProtKB-SubCell"/>
</dbReference>
<dbReference type="InterPro" id="IPR030445">
    <property type="entry name" value="H3-K79_meTrfase"/>
</dbReference>
<dbReference type="GO" id="GO:0140956">
    <property type="term" value="F:histone H3K79 trimethyltransferase activity"/>
    <property type="evidence" value="ECO:0007669"/>
    <property type="project" value="UniProtKB-EC"/>
</dbReference>
<dbReference type="InterPro" id="IPR029063">
    <property type="entry name" value="SAM-dependent_MTases_sf"/>
</dbReference>
<comment type="miscellaneous">
    <text evidence="11">In contrast to other lysine histone methyltransferases, it does not contain a SET domain, suggesting the existence of another mechanism for methylation of lysine residues of histones.</text>
</comment>
<keyword evidence="4 11" id="KW-0489">Methyltransferase</keyword>
<dbReference type="PANTHER" id="PTHR21451">
    <property type="entry name" value="HISTONE H3 METHYLTRANSFERASE"/>
    <property type="match status" value="1"/>
</dbReference>
<sequence length="479" mass="54267">MDPADEYLTLTSSNPGIEGWHVIDHMRLVCCYLASSRTIHSFSIMTDRESFNWEEYIQHVEQVSGRKVKRKRTPGSNAQYCRMYRRKNEGQKKKTKPKDPFRYPIPLPLLSDITHLESPTPTIHFAQVITPKNINQLFLSFREMGYDIIGLQESILFSPMAAVSLNLSQYRPVFSQNTRHPDFNFPLAELVLPGGRAFERFDLAFENMPFMDHSIVSVSPELQSRAEALQEAVDFDDQIKFFSALAYINEIFKISSAALNGSHHDLVLQGVYNRFVRPKLPTLNLTRRKGNQTYGEFTPQFLDRIFMQTGLSAGSWFVDLGSGVGQAVAQAAVKYGAQAFGIELMSDTDEVARGMAKEVLASCQVWGIEVGRMELTCGNMLKSPRVKDVVSIADVVLINNLKFNFNEQIKEIIQHMKLGSLLVSLESFARAGVLRNGTIRIGKNDLICNMFEVKNYRYESGDVSWSGTEGDYFIHRKVV</sequence>
<feature type="domain" description="DOT1" evidence="12">
    <location>
        <begin position="152"/>
        <end position="479"/>
    </location>
</feature>
<dbReference type="SUPFAM" id="SSF53335">
    <property type="entry name" value="S-adenosyl-L-methionine-dependent methyltransferases"/>
    <property type="match status" value="1"/>
</dbReference>
<evidence type="ECO:0000256" key="11">
    <source>
        <dbReference type="RuleBase" id="RU271113"/>
    </source>
</evidence>
<evidence type="ECO:0000313" key="13">
    <source>
        <dbReference type="EMBL" id="KAF5367248.1"/>
    </source>
</evidence>
<dbReference type="PANTHER" id="PTHR21451:SF0">
    <property type="entry name" value="HISTONE-LYSINE N-METHYLTRANSFERASE, H3 LYSINE-79 SPECIFIC"/>
    <property type="match status" value="1"/>
</dbReference>
<dbReference type="GO" id="GO:0000077">
    <property type="term" value="P:DNA damage checkpoint signaling"/>
    <property type="evidence" value="ECO:0007669"/>
    <property type="project" value="TreeGrafter"/>
</dbReference>
<keyword evidence="14" id="KW-1185">Reference proteome</keyword>
<evidence type="ECO:0000256" key="10">
    <source>
        <dbReference type="ARBA" id="ARBA00047770"/>
    </source>
</evidence>
<proteinExistence type="inferred from homology"/>
<comment type="subcellular location">
    <subcellularLocation>
        <location evidence="1 11">Nucleus</location>
    </subcellularLocation>
</comment>